<evidence type="ECO:0000313" key="3">
    <source>
        <dbReference type="Proteomes" id="UP000517712"/>
    </source>
</evidence>
<dbReference type="InterPro" id="IPR023485">
    <property type="entry name" value="Ptyr_pPase"/>
</dbReference>
<reference evidence="2 3" key="1">
    <citation type="submission" date="2020-08" db="EMBL/GenBank/DDBJ databases">
        <title>Sequencing the genomes of 1000 actinobacteria strains.</title>
        <authorList>
            <person name="Klenk H.-P."/>
        </authorList>
    </citation>
    <scope>NUCLEOTIDE SEQUENCE [LARGE SCALE GENOMIC DNA]</scope>
    <source>
        <strain evidence="2 3">DSM 24823</strain>
    </source>
</reference>
<protein>
    <submittedName>
        <fullName evidence="2">Protein-tyrosine phosphatase</fullName>
        <ecNumber evidence="2">3.1.3.48</ecNumber>
    </submittedName>
</protein>
<dbReference type="Gene3D" id="3.40.50.2300">
    <property type="match status" value="1"/>
</dbReference>
<dbReference type="AlphaFoldDB" id="A0A7W9CD68"/>
<dbReference type="Proteomes" id="UP000517712">
    <property type="component" value="Unassembled WGS sequence"/>
</dbReference>
<dbReference type="PANTHER" id="PTHR11717:SF31">
    <property type="entry name" value="LOW MOLECULAR WEIGHT PROTEIN-TYROSINE-PHOSPHATASE ETP-RELATED"/>
    <property type="match status" value="1"/>
</dbReference>
<dbReference type="Pfam" id="PF01451">
    <property type="entry name" value="LMWPc"/>
    <property type="match status" value="1"/>
</dbReference>
<sequence length="224" mass="24135">MSSSLPSGMTRRELRERAEALRARAGDEPVRILTVCTGNICRSPMAEALLRAELEGTPVRVHSAGTRALIDKPMTADAQDLAVQYGASEDVVAAHRARWLLEPIAEDADLVLTMAREHRTGAVELAPRLLRQTFTIREFARLSGDLSDGAIAAAADAAGTAPRARLAAVTALVTQQRGAVPPVPPQDDDVIDPYRRSRETYEESAAQLVPAVREVARVLRATLA</sequence>
<dbReference type="EMBL" id="JACHMU010000001">
    <property type="protein sequence ID" value="MBB5743419.1"/>
    <property type="molecule type" value="Genomic_DNA"/>
</dbReference>
<dbReference type="SUPFAM" id="SSF52788">
    <property type="entry name" value="Phosphotyrosine protein phosphatases I"/>
    <property type="match status" value="1"/>
</dbReference>
<dbReference type="InterPro" id="IPR050438">
    <property type="entry name" value="LMW_PTPase"/>
</dbReference>
<dbReference type="InterPro" id="IPR036196">
    <property type="entry name" value="Ptyr_pPase_sf"/>
</dbReference>
<dbReference type="GO" id="GO:0004725">
    <property type="term" value="F:protein tyrosine phosphatase activity"/>
    <property type="evidence" value="ECO:0007669"/>
    <property type="project" value="UniProtKB-EC"/>
</dbReference>
<proteinExistence type="predicted"/>
<dbReference type="PANTHER" id="PTHR11717">
    <property type="entry name" value="LOW MOLECULAR WEIGHT PROTEIN TYROSINE PHOSPHATASE"/>
    <property type="match status" value="1"/>
</dbReference>
<comment type="caution">
    <text evidence="2">The sequence shown here is derived from an EMBL/GenBank/DDBJ whole genome shotgun (WGS) entry which is preliminary data.</text>
</comment>
<evidence type="ECO:0000259" key="1">
    <source>
        <dbReference type="SMART" id="SM00226"/>
    </source>
</evidence>
<gene>
    <name evidence="2" type="ORF">HD600_001916</name>
</gene>
<keyword evidence="2" id="KW-0378">Hydrolase</keyword>
<dbReference type="EC" id="3.1.3.48" evidence="2"/>
<evidence type="ECO:0000313" key="2">
    <source>
        <dbReference type="EMBL" id="MBB5743419.1"/>
    </source>
</evidence>
<accession>A0A7W9CD68</accession>
<organism evidence="2 3">
    <name type="scientific">Microbacterium ginsengiterrae</name>
    <dbReference type="NCBI Taxonomy" id="546115"/>
    <lineage>
        <taxon>Bacteria</taxon>
        <taxon>Bacillati</taxon>
        <taxon>Actinomycetota</taxon>
        <taxon>Actinomycetes</taxon>
        <taxon>Micrococcales</taxon>
        <taxon>Microbacteriaceae</taxon>
        <taxon>Microbacterium</taxon>
    </lineage>
</organism>
<keyword evidence="3" id="KW-1185">Reference proteome</keyword>
<name>A0A7W9CD68_9MICO</name>
<feature type="domain" description="Phosphotyrosine protein phosphatase I" evidence="1">
    <location>
        <begin position="30"/>
        <end position="218"/>
    </location>
</feature>
<dbReference type="SMART" id="SM00226">
    <property type="entry name" value="LMWPc"/>
    <property type="match status" value="1"/>
</dbReference>
<dbReference type="RefSeq" id="WP_241731656.1">
    <property type="nucleotide sequence ID" value="NZ_BAAAPG010000001.1"/>
</dbReference>